<dbReference type="InterPro" id="IPR011344">
    <property type="entry name" value="ssDNA-bd"/>
</dbReference>
<feature type="compositionally biased region" description="Acidic residues" evidence="4">
    <location>
        <begin position="151"/>
        <end position="163"/>
    </location>
</feature>
<evidence type="ECO:0000256" key="1">
    <source>
        <dbReference type="ARBA" id="ARBA00023125"/>
    </source>
</evidence>
<evidence type="ECO:0000256" key="4">
    <source>
        <dbReference type="SAM" id="MobiDB-lite"/>
    </source>
</evidence>
<evidence type="ECO:0000313" key="5">
    <source>
        <dbReference type="EMBL" id="MDQ8206245.1"/>
    </source>
</evidence>
<dbReference type="SUPFAM" id="SSF50249">
    <property type="entry name" value="Nucleic acid-binding proteins"/>
    <property type="match status" value="1"/>
</dbReference>
<dbReference type="GO" id="GO:0003677">
    <property type="term" value="F:DNA binding"/>
    <property type="evidence" value="ECO:0007669"/>
    <property type="project" value="UniProtKB-KW"/>
</dbReference>
<feature type="region of interest" description="Disordered" evidence="4">
    <location>
        <begin position="108"/>
        <end position="163"/>
    </location>
</feature>
<dbReference type="PANTHER" id="PTHR10302:SF27">
    <property type="entry name" value="SINGLE-STRANDED DNA-BINDING PROTEIN"/>
    <property type="match status" value="1"/>
</dbReference>
<dbReference type="EMBL" id="JARXHW010000002">
    <property type="protein sequence ID" value="MDQ8206245.1"/>
    <property type="molecule type" value="Genomic_DNA"/>
</dbReference>
<dbReference type="InterPro" id="IPR000424">
    <property type="entry name" value="Primosome_PriB/ssb"/>
</dbReference>
<dbReference type="RefSeq" id="WP_308948266.1">
    <property type="nucleotide sequence ID" value="NZ_JARXHW010000002.1"/>
</dbReference>
<dbReference type="HAMAP" id="MF_00984">
    <property type="entry name" value="SSB"/>
    <property type="match status" value="1"/>
</dbReference>
<feature type="compositionally biased region" description="Basic and acidic residues" evidence="4">
    <location>
        <begin position="137"/>
        <end position="150"/>
    </location>
</feature>
<name>A0ABU1AQ26_9BACT</name>
<organism evidence="5 6">
    <name type="scientific">Thalassobacterium maritimum</name>
    <dbReference type="NCBI Taxonomy" id="3041265"/>
    <lineage>
        <taxon>Bacteria</taxon>
        <taxon>Pseudomonadati</taxon>
        <taxon>Verrucomicrobiota</taxon>
        <taxon>Opitutia</taxon>
        <taxon>Puniceicoccales</taxon>
        <taxon>Coraliomargaritaceae</taxon>
        <taxon>Thalassobacterium</taxon>
    </lineage>
</organism>
<accession>A0ABU1AQ26</accession>
<dbReference type="NCBIfam" id="TIGR00621">
    <property type="entry name" value="ssb"/>
    <property type="match status" value="1"/>
</dbReference>
<dbReference type="PANTHER" id="PTHR10302">
    <property type="entry name" value="SINGLE-STRANDED DNA-BINDING PROTEIN"/>
    <property type="match status" value="1"/>
</dbReference>
<dbReference type="Proteomes" id="UP001225316">
    <property type="component" value="Unassembled WGS sequence"/>
</dbReference>
<dbReference type="CDD" id="cd04496">
    <property type="entry name" value="SSB_OBF"/>
    <property type="match status" value="1"/>
</dbReference>
<sequence>MASFNKVILMGNLTRDPETRVTVNGLTICKLGLAVSRVFSTKDGERREETTFVDIDAFGKQAEVITKYFRKGKPILVEGRLKLDQWETNEGQKRSKLGVVLENFQFVGGRDDNDSSGGSGSGGSAASSGGYEQSSPPKRESKPAASKDDFSAEGDTLDEDVPF</sequence>
<evidence type="ECO:0000313" key="6">
    <source>
        <dbReference type="Proteomes" id="UP001225316"/>
    </source>
</evidence>
<gene>
    <name evidence="5" type="primary">ssb</name>
    <name evidence="5" type="ORF">QEH52_01900</name>
</gene>
<evidence type="ECO:0000256" key="3">
    <source>
        <dbReference type="PIRNR" id="PIRNR002070"/>
    </source>
</evidence>
<dbReference type="PROSITE" id="PS50935">
    <property type="entry name" value="SSB"/>
    <property type="match status" value="1"/>
</dbReference>
<comment type="subunit">
    <text evidence="2">Homotetramer.</text>
</comment>
<dbReference type="InterPro" id="IPR012340">
    <property type="entry name" value="NA-bd_OB-fold"/>
</dbReference>
<reference evidence="5 6" key="1">
    <citation type="submission" date="2023-04" db="EMBL/GenBank/DDBJ databases">
        <title>A novel bacteria isolated from coastal sediment.</title>
        <authorList>
            <person name="Liu X.-J."/>
            <person name="Du Z.-J."/>
        </authorList>
    </citation>
    <scope>NUCLEOTIDE SEQUENCE [LARGE SCALE GENOMIC DNA]</scope>
    <source>
        <strain evidence="5 6">SDUM461003</strain>
    </source>
</reference>
<evidence type="ECO:0000256" key="2">
    <source>
        <dbReference type="HAMAP-Rule" id="MF_00984"/>
    </source>
</evidence>
<dbReference type="PIRSF" id="PIRSF002070">
    <property type="entry name" value="SSB"/>
    <property type="match status" value="1"/>
</dbReference>
<keyword evidence="6" id="KW-1185">Reference proteome</keyword>
<keyword evidence="1 2" id="KW-0238">DNA-binding</keyword>
<dbReference type="Gene3D" id="2.40.50.140">
    <property type="entry name" value="Nucleic acid-binding proteins"/>
    <property type="match status" value="1"/>
</dbReference>
<protein>
    <recommendedName>
        <fullName evidence="2 3">Single-stranded DNA-binding protein</fullName>
        <shortName evidence="2">SSB</shortName>
    </recommendedName>
</protein>
<proteinExistence type="inferred from homology"/>
<comment type="caution">
    <text evidence="5">The sequence shown here is derived from an EMBL/GenBank/DDBJ whole genome shotgun (WGS) entry which is preliminary data.</text>
</comment>
<comment type="caution">
    <text evidence="2">Lacks conserved residue(s) required for the propagation of feature annotation.</text>
</comment>
<dbReference type="Pfam" id="PF00436">
    <property type="entry name" value="SSB"/>
    <property type="match status" value="1"/>
</dbReference>